<evidence type="ECO:0000256" key="1">
    <source>
        <dbReference type="SAM" id="MobiDB-lite"/>
    </source>
</evidence>
<evidence type="ECO:0000313" key="5">
    <source>
        <dbReference type="RefSeq" id="XP_070142053.1"/>
    </source>
</evidence>
<evidence type="ECO:0000313" key="3">
    <source>
        <dbReference type="RefSeq" id="XP_041631298.1"/>
    </source>
</evidence>
<gene>
    <name evidence="3 4 5" type="primary">LOC108075175</name>
</gene>
<name>A0ABM4GH56_DROKI</name>
<dbReference type="GeneID" id="108075175"/>
<dbReference type="RefSeq" id="XP_041631298.1">
    <property type="nucleotide sequence ID" value="XM_041775364.2"/>
</dbReference>
<reference evidence="3 4" key="1">
    <citation type="submission" date="2025-05" db="UniProtKB">
        <authorList>
            <consortium name="RefSeq"/>
        </authorList>
    </citation>
    <scope>IDENTIFICATION</scope>
    <source>
        <strain evidence="3 4">14028-0561.14</strain>
        <tissue evidence="3 4">Whole fly</tissue>
    </source>
</reference>
<accession>A0ABM4GH56</accession>
<evidence type="ECO:0000313" key="2">
    <source>
        <dbReference type="Proteomes" id="UP001652661"/>
    </source>
</evidence>
<organism evidence="2 5">
    <name type="scientific">Drosophila kikkawai</name>
    <name type="common">Fruit fly</name>
    <dbReference type="NCBI Taxonomy" id="30033"/>
    <lineage>
        <taxon>Eukaryota</taxon>
        <taxon>Metazoa</taxon>
        <taxon>Ecdysozoa</taxon>
        <taxon>Arthropoda</taxon>
        <taxon>Hexapoda</taxon>
        <taxon>Insecta</taxon>
        <taxon>Pterygota</taxon>
        <taxon>Neoptera</taxon>
        <taxon>Endopterygota</taxon>
        <taxon>Diptera</taxon>
        <taxon>Brachycera</taxon>
        <taxon>Muscomorpha</taxon>
        <taxon>Ephydroidea</taxon>
        <taxon>Drosophilidae</taxon>
        <taxon>Drosophila</taxon>
        <taxon>Sophophora</taxon>
    </lineage>
</organism>
<keyword evidence="2" id="KW-1185">Reference proteome</keyword>
<sequence>MDNGQERRQQQTKLGKLGKLEKGKQETNLNEMCQMLTHAAPQNWNSLFYSFGRRPKTSIPLPLNTTSNKLRNWKWTRHGVLDPAQTSFICNLWLDGWMDGWMPAIIWTALVARTRNEHGQLQLRRGEGKGGPDLEGFARWQMARAIELTIEIVSRTHLSVRVSADISKHWKKWRKSIWLALTPL</sequence>
<feature type="region of interest" description="Disordered" evidence="1">
    <location>
        <begin position="1"/>
        <end position="21"/>
    </location>
</feature>
<protein>
    <submittedName>
        <fullName evidence="3 4">Uncharacterized protein</fullName>
    </submittedName>
</protein>
<evidence type="ECO:0000313" key="4">
    <source>
        <dbReference type="RefSeq" id="XP_070142052.1"/>
    </source>
</evidence>
<proteinExistence type="predicted"/>
<dbReference type="RefSeq" id="XP_070142052.1">
    <property type="nucleotide sequence ID" value="XM_070285951.1"/>
</dbReference>
<dbReference type="RefSeq" id="XP_070142053.1">
    <property type="nucleotide sequence ID" value="XM_070285952.1"/>
</dbReference>
<dbReference type="Proteomes" id="UP001652661">
    <property type="component" value="Chromosome 3L"/>
</dbReference>